<dbReference type="RefSeq" id="WP_085484009.1">
    <property type="nucleotide sequence ID" value="NZ_FXAY01000002.1"/>
</dbReference>
<evidence type="ECO:0000313" key="10">
    <source>
        <dbReference type="Proteomes" id="UP000193244"/>
    </source>
</evidence>
<dbReference type="PANTHER" id="PTHR43744:SF12">
    <property type="entry name" value="ABC TRANSPORTER PERMEASE PROTEIN MG189-RELATED"/>
    <property type="match status" value="1"/>
</dbReference>
<organism evidence="9 10">
    <name type="scientific">Agreia pratensis</name>
    <dbReference type="NCBI Taxonomy" id="150121"/>
    <lineage>
        <taxon>Bacteria</taxon>
        <taxon>Bacillati</taxon>
        <taxon>Actinomycetota</taxon>
        <taxon>Actinomycetes</taxon>
        <taxon>Micrococcales</taxon>
        <taxon>Microbacteriaceae</taxon>
        <taxon>Agreia</taxon>
    </lineage>
</organism>
<dbReference type="PANTHER" id="PTHR43744">
    <property type="entry name" value="ABC TRANSPORTER PERMEASE PROTEIN MG189-RELATED-RELATED"/>
    <property type="match status" value="1"/>
</dbReference>
<feature type="transmembrane region" description="Helical" evidence="7">
    <location>
        <begin position="152"/>
        <end position="172"/>
    </location>
</feature>
<feature type="transmembrane region" description="Helical" evidence="7">
    <location>
        <begin position="82"/>
        <end position="106"/>
    </location>
</feature>
<dbReference type="Gene3D" id="1.10.3720.10">
    <property type="entry name" value="MetI-like"/>
    <property type="match status" value="1"/>
</dbReference>
<dbReference type="OrthoDB" id="2063054at2"/>
<feature type="transmembrane region" description="Helical" evidence="7">
    <location>
        <begin position="259"/>
        <end position="278"/>
    </location>
</feature>
<accession>A0A1X7JBS1</accession>
<dbReference type="InterPro" id="IPR035906">
    <property type="entry name" value="MetI-like_sf"/>
</dbReference>
<dbReference type="EMBL" id="FXAY01000002">
    <property type="protein sequence ID" value="SMG24520.1"/>
    <property type="molecule type" value="Genomic_DNA"/>
</dbReference>
<dbReference type="Pfam" id="PF00528">
    <property type="entry name" value="BPD_transp_1"/>
    <property type="match status" value="1"/>
</dbReference>
<feature type="domain" description="ABC transmembrane type-1" evidence="8">
    <location>
        <begin position="83"/>
        <end position="278"/>
    </location>
</feature>
<dbReference type="InterPro" id="IPR000515">
    <property type="entry name" value="MetI-like"/>
</dbReference>
<keyword evidence="9" id="KW-0762">Sugar transport</keyword>
<comment type="subcellular location">
    <subcellularLocation>
        <location evidence="1 7">Cell membrane</location>
        <topology evidence="1 7">Multi-pass membrane protein</topology>
    </subcellularLocation>
</comment>
<dbReference type="GO" id="GO:0005886">
    <property type="term" value="C:plasma membrane"/>
    <property type="evidence" value="ECO:0007669"/>
    <property type="project" value="UniProtKB-SubCell"/>
</dbReference>
<evidence type="ECO:0000256" key="7">
    <source>
        <dbReference type="RuleBase" id="RU363032"/>
    </source>
</evidence>
<dbReference type="GO" id="GO:0055085">
    <property type="term" value="P:transmembrane transport"/>
    <property type="evidence" value="ECO:0007669"/>
    <property type="project" value="InterPro"/>
</dbReference>
<dbReference type="AlphaFoldDB" id="A0A1X7JBS1"/>
<dbReference type="Proteomes" id="UP000193244">
    <property type="component" value="Unassembled WGS sequence"/>
</dbReference>
<dbReference type="PROSITE" id="PS50928">
    <property type="entry name" value="ABC_TM1"/>
    <property type="match status" value="1"/>
</dbReference>
<dbReference type="STRING" id="150121.SAMN06296010_1188"/>
<evidence type="ECO:0000256" key="1">
    <source>
        <dbReference type="ARBA" id="ARBA00004651"/>
    </source>
</evidence>
<reference evidence="10" key="1">
    <citation type="submission" date="2017-04" db="EMBL/GenBank/DDBJ databases">
        <authorList>
            <person name="Varghese N."/>
            <person name="Submissions S."/>
        </authorList>
    </citation>
    <scope>NUCLEOTIDE SEQUENCE [LARGE SCALE GENOMIC DNA]</scope>
    <source>
        <strain evidence="10">VKM Ac-2510</strain>
    </source>
</reference>
<evidence type="ECO:0000313" key="9">
    <source>
        <dbReference type="EMBL" id="SMG24520.1"/>
    </source>
</evidence>
<feature type="transmembrane region" description="Helical" evidence="7">
    <location>
        <begin position="202"/>
        <end position="224"/>
    </location>
</feature>
<feature type="transmembrane region" description="Helical" evidence="7">
    <location>
        <begin position="118"/>
        <end position="140"/>
    </location>
</feature>
<evidence type="ECO:0000256" key="6">
    <source>
        <dbReference type="ARBA" id="ARBA00023136"/>
    </source>
</evidence>
<keyword evidence="4 7" id="KW-0812">Transmembrane</keyword>
<proteinExistence type="inferred from homology"/>
<evidence type="ECO:0000256" key="4">
    <source>
        <dbReference type="ARBA" id="ARBA00022692"/>
    </source>
</evidence>
<keyword evidence="6 7" id="KW-0472">Membrane</keyword>
<dbReference type="SUPFAM" id="SSF161098">
    <property type="entry name" value="MetI-like"/>
    <property type="match status" value="1"/>
</dbReference>
<evidence type="ECO:0000256" key="3">
    <source>
        <dbReference type="ARBA" id="ARBA00022475"/>
    </source>
</evidence>
<gene>
    <name evidence="9" type="ORF">SAMN06296010_1188</name>
</gene>
<keyword evidence="5 7" id="KW-1133">Transmembrane helix</keyword>
<keyword evidence="10" id="KW-1185">Reference proteome</keyword>
<evidence type="ECO:0000256" key="2">
    <source>
        <dbReference type="ARBA" id="ARBA00022448"/>
    </source>
</evidence>
<comment type="similarity">
    <text evidence="7">Belongs to the binding-protein-dependent transport system permease family.</text>
</comment>
<keyword evidence="3" id="KW-1003">Cell membrane</keyword>
<name>A0A1X7JBS1_9MICO</name>
<evidence type="ECO:0000256" key="5">
    <source>
        <dbReference type="ARBA" id="ARBA00022989"/>
    </source>
</evidence>
<protein>
    <submittedName>
        <fullName evidence="9">Multiple sugar transport system permease protein</fullName>
    </submittedName>
</protein>
<feature type="transmembrane region" description="Helical" evidence="7">
    <location>
        <begin position="21"/>
        <end position="41"/>
    </location>
</feature>
<keyword evidence="2 7" id="KW-0813">Transport</keyword>
<evidence type="ECO:0000259" key="8">
    <source>
        <dbReference type="PROSITE" id="PS50928"/>
    </source>
</evidence>
<dbReference type="CDD" id="cd06261">
    <property type="entry name" value="TM_PBP2"/>
    <property type="match status" value="1"/>
</dbReference>
<sequence>MRATPIERRRSRLVPRSSISLTILMVVLVLYTLVPLAYLVINSTKSQDDFFTSFGLSFGSSFNLFQNIGEVFSYNDGIYSRWFLNTIFYVVVSAGGATILAALAGYGIAKFRFRGRNAVFAVVLGAVAIPGTALALPTFLLFSSIGLVNTPWAIIIPSLVSPFGLYLMWTYATDAVPSEILEAARIDGAGEFRTFFTVSLRLLAPGLVTVLLFSIVTTWNNYFLPLIMLSDPKLYPLTLGLAQWNAQSTGTNADPIQNLIITGSLIAIIPLIAVFLFLQRYWQSGLAAGSVK</sequence>